<keyword evidence="2" id="KW-0805">Transcription regulation</keyword>
<evidence type="ECO:0000313" key="7">
    <source>
        <dbReference type="Proteomes" id="UP000608154"/>
    </source>
</evidence>
<proteinExistence type="inferred from homology"/>
<dbReference type="Proteomes" id="UP000608154">
    <property type="component" value="Unassembled WGS sequence"/>
</dbReference>
<reference evidence="6" key="2">
    <citation type="submission" date="2020-09" db="EMBL/GenBank/DDBJ databases">
        <authorList>
            <person name="Sun Q."/>
            <person name="Zhou Y."/>
        </authorList>
    </citation>
    <scope>NUCLEOTIDE SEQUENCE</scope>
    <source>
        <strain evidence="6">CGMCC 1.15095</strain>
    </source>
</reference>
<name>A0A916TPE2_9SPHN</name>
<evidence type="ECO:0000256" key="2">
    <source>
        <dbReference type="ARBA" id="ARBA00023015"/>
    </source>
</evidence>
<dbReference type="Gene3D" id="1.10.10.10">
    <property type="entry name" value="Winged helix-like DNA-binding domain superfamily/Winged helix DNA-binding domain"/>
    <property type="match status" value="1"/>
</dbReference>
<dbReference type="Gene3D" id="3.40.190.10">
    <property type="entry name" value="Periplasmic binding protein-like II"/>
    <property type="match status" value="2"/>
</dbReference>
<comment type="similarity">
    <text evidence="1">Belongs to the LysR transcriptional regulatory family.</text>
</comment>
<dbReference type="GO" id="GO:0000976">
    <property type="term" value="F:transcription cis-regulatory region binding"/>
    <property type="evidence" value="ECO:0007669"/>
    <property type="project" value="TreeGrafter"/>
</dbReference>
<dbReference type="GO" id="GO:0003700">
    <property type="term" value="F:DNA-binding transcription factor activity"/>
    <property type="evidence" value="ECO:0007669"/>
    <property type="project" value="InterPro"/>
</dbReference>
<evidence type="ECO:0000256" key="4">
    <source>
        <dbReference type="ARBA" id="ARBA00023163"/>
    </source>
</evidence>
<accession>A0A916TPE2</accession>
<dbReference type="PRINTS" id="PR00039">
    <property type="entry name" value="HTHLYSR"/>
</dbReference>
<evidence type="ECO:0000313" key="6">
    <source>
        <dbReference type="EMBL" id="GGB88375.1"/>
    </source>
</evidence>
<keyword evidence="3" id="KW-0238">DNA-binding</keyword>
<dbReference type="InterPro" id="IPR036388">
    <property type="entry name" value="WH-like_DNA-bd_sf"/>
</dbReference>
<dbReference type="PANTHER" id="PTHR30126">
    <property type="entry name" value="HTH-TYPE TRANSCRIPTIONAL REGULATOR"/>
    <property type="match status" value="1"/>
</dbReference>
<dbReference type="PROSITE" id="PS50931">
    <property type="entry name" value="HTH_LYSR"/>
    <property type="match status" value="1"/>
</dbReference>
<evidence type="ECO:0000256" key="1">
    <source>
        <dbReference type="ARBA" id="ARBA00009437"/>
    </source>
</evidence>
<dbReference type="PANTHER" id="PTHR30126:SF40">
    <property type="entry name" value="HTH-TYPE TRANSCRIPTIONAL REGULATOR GLTR"/>
    <property type="match status" value="1"/>
</dbReference>
<dbReference type="Pfam" id="PF03466">
    <property type="entry name" value="LysR_substrate"/>
    <property type="match status" value="1"/>
</dbReference>
<dbReference type="AlphaFoldDB" id="A0A916TPE2"/>
<sequence length="328" mass="36328">MIVGHVMRLPAEFDLHALEVFVMTVELGGMTQCANRLQVTQSAVSQTIARLEQGVGTALFDRRLRPLGLSPAGRALFERGRRLLVAARATFDEVREGADLPIDMVTVGMSESLATQMTAPLLQRFGARANRWRMRSGISINQHAEFLARKFDMLLTGSNMLERVEGLDHHGIVQDPFLLIFPGDYDGSIEPAEVNSDLPFVRYALDCGTGQRIEQQLTRMKLRLPNVIEVDITHQQVTTVALGMGWSISSLLCLAAQPGLLSKMRVAPLSKGGFSRRIEVVARSGEMGDLPALTAQLAQDVLREQTFPPLIEALPWVEPLIEWFDIET</sequence>
<dbReference type="InterPro" id="IPR000847">
    <property type="entry name" value="LysR_HTH_N"/>
</dbReference>
<comment type="caution">
    <text evidence="6">The sequence shown here is derived from an EMBL/GenBank/DDBJ whole genome shotgun (WGS) entry which is preliminary data.</text>
</comment>
<dbReference type="SUPFAM" id="SSF46785">
    <property type="entry name" value="Winged helix' DNA-binding domain"/>
    <property type="match status" value="1"/>
</dbReference>
<evidence type="ECO:0000259" key="5">
    <source>
        <dbReference type="PROSITE" id="PS50931"/>
    </source>
</evidence>
<protein>
    <submittedName>
        <fullName evidence="6">LysR family transcriptional regulator</fullName>
    </submittedName>
</protein>
<dbReference type="InterPro" id="IPR036390">
    <property type="entry name" value="WH_DNA-bd_sf"/>
</dbReference>
<feature type="domain" description="HTH lysR-type" evidence="5">
    <location>
        <begin position="13"/>
        <end position="70"/>
    </location>
</feature>
<gene>
    <name evidence="6" type="ORF">GCM10011494_03350</name>
</gene>
<dbReference type="Pfam" id="PF00126">
    <property type="entry name" value="HTH_1"/>
    <property type="match status" value="1"/>
</dbReference>
<reference evidence="6" key="1">
    <citation type="journal article" date="2014" name="Int. J. Syst. Evol. Microbiol.">
        <title>Complete genome sequence of Corynebacterium casei LMG S-19264T (=DSM 44701T), isolated from a smear-ripened cheese.</title>
        <authorList>
            <consortium name="US DOE Joint Genome Institute (JGI-PGF)"/>
            <person name="Walter F."/>
            <person name="Albersmeier A."/>
            <person name="Kalinowski J."/>
            <person name="Ruckert C."/>
        </authorList>
    </citation>
    <scope>NUCLEOTIDE SEQUENCE</scope>
    <source>
        <strain evidence="6">CGMCC 1.15095</strain>
    </source>
</reference>
<dbReference type="InterPro" id="IPR005119">
    <property type="entry name" value="LysR_subst-bd"/>
</dbReference>
<keyword evidence="4" id="KW-0804">Transcription</keyword>
<dbReference type="EMBL" id="BMHK01000002">
    <property type="protein sequence ID" value="GGB88375.1"/>
    <property type="molecule type" value="Genomic_DNA"/>
</dbReference>
<keyword evidence="7" id="KW-1185">Reference proteome</keyword>
<organism evidence="6 7">
    <name type="scientific">Novosphingobium endophyticum</name>
    <dbReference type="NCBI Taxonomy" id="1955250"/>
    <lineage>
        <taxon>Bacteria</taxon>
        <taxon>Pseudomonadati</taxon>
        <taxon>Pseudomonadota</taxon>
        <taxon>Alphaproteobacteria</taxon>
        <taxon>Sphingomonadales</taxon>
        <taxon>Sphingomonadaceae</taxon>
        <taxon>Novosphingobium</taxon>
    </lineage>
</organism>
<dbReference type="SUPFAM" id="SSF53850">
    <property type="entry name" value="Periplasmic binding protein-like II"/>
    <property type="match status" value="1"/>
</dbReference>
<evidence type="ECO:0000256" key="3">
    <source>
        <dbReference type="ARBA" id="ARBA00023125"/>
    </source>
</evidence>